<proteinExistence type="predicted"/>
<dbReference type="InterPro" id="IPR039569">
    <property type="entry name" value="FAS1-like_DH_region"/>
</dbReference>
<sequence length="342" mass="37064">MGALPAPGMVLPPLDKPRWTPAHIVRWMAAQQNWDRIHFDQAFCRDFARLEQPVVNGALKQHLIMQFLAQACPGSWPWRVDYQFRGPDSVGQKLQVRGTAGASHRVDGRTLLEVDVQIANLDRDETTTRGRAVLVLPDDDRCPVLDALGFEGAPGMALPHDAEEPGPGTLEQARAMLGQELERRESAYPLDLSRLRLFADAVMDPDPVHFDPAAPSPWGGVVAPPLFPLHGLEALPGSYPLGEDAMAQGREGVNEVGRDLAPRFGLSAAGGMNAGNRVQVHSLARPGERICVRSVLAGAHKRSGPRGGEMVFFESLNAYTEAGGRPLLTERQAVVVRLLAGA</sequence>
<evidence type="ECO:0000259" key="1">
    <source>
        <dbReference type="Pfam" id="PF13452"/>
    </source>
</evidence>
<gene>
    <name evidence="2" type="ORF">HHL11_06435</name>
</gene>
<dbReference type="SUPFAM" id="SSF54637">
    <property type="entry name" value="Thioesterase/thiol ester dehydrase-isomerase"/>
    <property type="match status" value="2"/>
</dbReference>
<comment type="caution">
    <text evidence="2">The sequence shown here is derived from an EMBL/GenBank/DDBJ whole genome shotgun (WGS) entry which is preliminary data.</text>
</comment>
<dbReference type="RefSeq" id="WP_169417591.1">
    <property type="nucleotide sequence ID" value="NZ_JABBFX010000001.1"/>
</dbReference>
<dbReference type="Pfam" id="PF13452">
    <property type="entry name" value="FAS1_DH_region"/>
    <property type="match status" value="1"/>
</dbReference>
<reference evidence="2 3" key="1">
    <citation type="submission" date="2020-04" db="EMBL/GenBank/DDBJ databases">
        <title>Ramlibacter sp. G-1-2-2 isolated from soil.</title>
        <authorList>
            <person name="Dahal R.H."/>
        </authorList>
    </citation>
    <scope>NUCLEOTIDE SEQUENCE [LARGE SCALE GENOMIC DNA]</scope>
    <source>
        <strain evidence="2 3">G-1-2-2</strain>
    </source>
</reference>
<name>A0A848H177_9BURK</name>
<organism evidence="2 3">
    <name type="scientific">Ramlibacter agri</name>
    <dbReference type="NCBI Taxonomy" id="2728837"/>
    <lineage>
        <taxon>Bacteria</taxon>
        <taxon>Pseudomonadati</taxon>
        <taxon>Pseudomonadota</taxon>
        <taxon>Betaproteobacteria</taxon>
        <taxon>Burkholderiales</taxon>
        <taxon>Comamonadaceae</taxon>
        <taxon>Ramlibacter</taxon>
    </lineage>
</organism>
<dbReference type="CDD" id="cd03441">
    <property type="entry name" value="R_hydratase_like"/>
    <property type="match status" value="2"/>
</dbReference>
<protein>
    <recommendedName>
        <fullName evidence="1">FAS1-like dehydratase domain-containing protein</fullName>
    </recommendedName>
</protein>
<accession>A0A848H177</accession>
<dbReference type="AlphaFoldDB" id="A0A848H177"/>
<keyword evidence="3" id="KW-1185">Reference proteome</keyword>
<dbReference type="Gene3D" id="3.10.129.10">
    <property type="entry name" value="Hotdog Thioesterase"/>
    <property type="match status" value="2"/>
</dbReference>
<dbReference type="EMBL" id="JABBFX010000001">
    <property type="protein sequence ID" value="NML43382.1"/>
    <property type="molecule type" value="Genomic_DNA"/>
</dbReference>
<evidence type="ECO:0000313" key="2">
    <source>
        <dbReference type="EMBL" id="NML43382.1"/>
    </source>
</evidence>
<dbReference type="Proteomes" id="UP000541185">
    <property type="component" value="Unassembled WGS sequence"/>
</dbReference>
<feature type="domain" description="FAS1-like dehydratase" evidence="1">
    <location>
        <begin position="177"/>
        <end position="329"/>
    </location>
</feature>
<dbReference type="InterPro" id="IPR029069">
    <property type="entry name" value="HotDog_dom_sf"/>
</dbReference>
<evidence type="ECO:0000313" key="3">
    <source>
        <dbReference type="Proteomes" id="UP000541185"/>
    </source>
</evidence>